<dbReference type="Proteomes" id="UP000632766">
    <property type="component" value="Unassembled WGS sequence"/>
</dbReference>
<keyword evidence="7" id="KW-1185">Reference proteome</keyword>
<evidence type="ECO:0000256" key="2">
    <source>
        <dbReference type="ARBA" id="ARBA00023015"/>
    </source>
</evidence>
<dbReference type="Gene3D" id="3.40.190.10">
    <property type="entry name" value="Periplasmic binding protein-like II"/>
    <property type="match status" value="2"/>
</dbReference>
<dbReference type="CDD" id="cd08414">
    <property type="entry name" value="PBP2_LTTR_aromatics_like"/>
    <property type="match status" value="1"/>
</dbReference>
<dbReference type="EMBL" id="JAECZC010000041">
    <property type="protein sequence ID" value="MBH8564357.1"/>
    <property type="molecule type" value="Genomic_DNA"/>
</dbReference>
<dbReference type="GO" id="GO:0003677">
    <property type="term" value="F:DNA binding"/>
    <property type="evidence" value="ECO:0007669"/>
    <property type="project" value="UniProtKB-KW"/>
</dbReference>
<dbReference type="RefSeq" id="WP_198126202.1">
    <property type="nucleotide sequence ID" value="NZ_JAECZC010000041.1"/>
</dbReference>
<comment type="similarity">
    <text evidence="1">Belongs to the LysR transcriptional regulatory family.</text>
</comment>
<feature type="domain" description="HTH lysR-type" evidence="5">
    <location>
        <begin position="1"/>
        <end position="58"/>
    </location>
</feature>
<keyword evidence="2" id="KW-0805">Transcription regulation</keyword>
<dbReference type="InterPro" id="IPR036390">
    <property type="entry name" value="WH_DNA-bd_sf"/>
</dbReference>
<dbReference type="Pfam" id="PF00126">
    <property type="entry name" value="HTH_1"/>
    <property type="match status" value="1"/>
</dbReference>
<dbReference type="FunFam" id="1.10.10.10:FF:000001">
    <property type="entry name" value="LysR family transcriptional regulator"/>
    <property type="match status" value="1"/>
</dbReference>
<dbReference type="PANTHER" id="PTHR30346">
    <property type="entry name" value="TRANSCRIPTIONAL DUAL REGULATOR HCAR-RELATED"/>
    <property type="match status" value="1"/>
</dbReference>
<evidence type="ECO:0000313" key="6">
    <source>
        <dbReference type="EMBL" id="MBH8564357.1"/>
    </source>
</evidence>
<dbReference type="AlphaFoldDB" id="A0A8J7HRJ2"/>
<keyword evidence="4" id="KW-0804">Transcription</keyword>
<dbReference type="GO" id="GO:0003700">
    <property type="term" value="F:DNA-binding transcription factor activity"/>
    <property type="evidence" value="ECO:0007669"/>
    <property type="project" value="InterPro"/>
</dbReference>
<reference evidence="6 7" key="1">
    <citation type="journal article" date="2021" name="Int. J. Syst. Evol. Microbiol.">
        <title>Amazonocrinis nigriterrae gen. nov., sp. nov., Atlanticothrix silvestris gen. nov., sp. nov. and Dendronalium phyllosphericum gen. nov., sp. nov., nostocacean cyanobacteria from Brazilian environments.</title>
        <authorList>
            <person name="Alvarenga D.O."/>
            <person name="Andreote A.P.D."/>
            <person name="Branco L.H.Z."/>
            <person name="Delbaje E."/>
            <person name="Cruz R.B."/>
            <person name="Varani A.M."/>
            <person name="Fiore M.F."/>
        </authorList>
    </citation>
    <scope>NUCLEOTIDE SEQUENCE [LARGE SCALE GENOMIC DNA]</scope>
    <source>
        <strain evidence="6 7">CENA67</strain>
    </source>
</reference>
<dbReference type="InterPro" id="IPR000847">
    <property type="entry name" value="LysR_HTH_N"/>
</dbReference>
<gene>
    <name evidence="6" type="ORF">I8748_19565</name>
</gene>
<dbReference type="InterPro" id="IPR005119">
    <property type="entry name" value="LysR_subst-bd"/>
</dbReference>
<evidence type="ECO:0000256" key="1">
    <source>
        <dbReference type="ARBA" id="ARBA00009437"/>
    </source>
</evidence>
<evidence type="ECO:0000256" key="3">
    <source>
        <dbReference type="ARBA" id="ARBA00023125"/>
    </source>
</evidence>
<evidence type="ECO:0000313" key="7">
    <source>
        <dbReference type="Proteomes" id="UP000632766"/>
    </source>
</evidence>
<proteinExistence type="inferred from homology"/>
<dbReference type="SUPFAM" id="SSF53850">
    <property type="entry name" value="Periplasmic binding protein-like II"/>
    <property type="match status" value="1"/>
</dbReference>
<dbReference type="Gene3D" id="1.10.10.10">
    <property type="entry name" value="Winged helix-like DNA-binding domain superfamily/Winged helix DNA-binding domain"/>
    <property type="match status" value="1"/>
</dbReference>
<dbReference type="SUPFAM" id="SSF46785">
    <property type="entry name" value="Winged helix' DNA-binding domain"/>
    <property type="match status" value="1"/>
</dbReference>
<evidence type="ECO:0000256" key="4">
    <source>
        <dbReference type="ARBA" id="ARBA00023163"/>
    </source>
</evidence>
<dbReference type="InterPro" id="IPR036388">
    <property type="entry name" value="WH-like_DNA-bd_sf"/>
</dbReference>
<protein>
    <submittedName>
        <fullName evidence="6">LysR family transcriptional regulator</fullName>
    </submittedName>
</protein>
<dbReference type="PRINTS" id="PR00039">
    <property type="entry name" value="HTHLYSR"/>
</dbReference>
<accession>A0A8J7HRJ2</accession>
<organism evidence="6 7">
    <name type="scientific">Amazonocrinis nigriterrae CENA67</name>
    <dbReference type="NCBI Taxonomy" id="2794033"/>
    <lineage>
        <taxon>Bacteria</taxon>
        <taxon>Bacillati</taxon>
        <taxon>Cyanobacteriota</taxon>
        <taxon>Cyanophyceae</taxon>
        <taxon>Nostocales</taxon>
        <taxon>Nostocaceae</taxon>
        <taxon>Amazonocrinis</taxon>
        <taxon>Amazonocrinis nigriterrae</taxon>
    </lineage>
</organism>
<sequence>MELRHLRYFVTLAEELHFGRAAERLHIAQPPLSQQIQQLEKELGFELFHRTKRNVQLTEAGQVFLGEVQQILRQLQQAIQVGQQTSRGEVGQLVVGFVSSATYNILPNILRDFRNRVPGVRLELHELTTDQQLEWLRSGRLDVGFVRPPVEEDTFNWEIIFQESLMVALPETHWLANQSHVCLKSLANEPFILFPRILAPGLYDLIISLCQQAGFSPTVTQEAIQMQTIVSLVAAEMGVAIVPASLQNLQRTGVVYQNIQESTPKVAIAMIWRRNQTSPTVQRFLKVVRQFRELQEINYLG</sequence>
<dbReference type="PANTHER" id="PTHR30346:SF0">
    <property type="entry name" value="HCA OPERON TRANSCRIPTIONAL ACTIVATOR HCAR"/>
    <property type="match status" value="1"/>
</dbReference>
<dbReference type="PROSITE" id="PS50931">
    <property type="entry name" value="HTH_LYSR"/>
    <property type="match status" value="1"/>
</dbReference>
<keyword evidence="3" id="KW-0238">DNA-binding</keyword>
<dbReference type="GO" id="GO:0032993">
    <property type="term" value="C:protein-DNA complex"/>
    <property type="evidence" value="ECO:0007669"/>
    <property type="project" value="TreeGrafter"/>
</dbReference>
<dbReference type="Pfam" id="PF03466">
    <property type="entry name" value="LysR_substrate"/>
    <property type="match status" value="1"/>
</dbReference>
<name>A0A8J7HRJ2_9NOST</name>
<comment type="caution">
    <text evidence="6">The sequence shown here is derived from an EMBL/GenBank/DDBJ whole genome shotgun (WGS) entry which is preliminary data.</text>
</comment>
<evidence type="ECO:0000259" key="5">
    <source>
        <dbReference type="PROSITE" id="PS50931"/>
    </source>
</evidence>